<evidence type="ECO:0000313" key="2">
    <source>
        <dbReference type="Proteomes" id="UP000184304"/>
    </source>
</evidence>
<reference evidence="2" key="1">
    <citation type="journal article" date="2017" name="Genome Biol.">
        <title>Comparative genomics reveals high biological diversity and specific adaptations in the industrially and medically important fungal genus Aspergillus.</title>
        <authorList>
            <person name="de Vries R.P."/>
            <person name="Riley R."/>
            <person name="Wiebenga A."/>
            <person name="Aguilar-Osorio G."/>
            <person name="Amillis S."/>
            <person name="Uchima C.A."/>
            <person name="Anderluh G."/>
            <person name="Asadollahi M."/>
            <person name="Askin M."/>
            <person name="Barry K."/>
            <person name="Battaglia E."/>
            <person name="Bayram O."/>
            <person name="Benocci T."/>
            <person name="Braus-Stromeyer S.A."/>
            <person name="Caldana C."/>
            <person name="Canovas D."/>
            <person name="Cerqueira G.C."/>
            <person name="Chen F."/>
            <person name="Chen W."/>
            <person name="Choi C."/>
            <person name="Clum A."/>
            <person name="Dos Santos R.A."/>
            <person name="Damasio A.R."/>
            <person name="Diallinas G."/>
            <person name="Emri T."/>
            <person name="Fekete E."/>
            <person name="Flipphi M."/>
            <person name="Freyberg S."/>
            <person name="Gallo A."/>
            <person name="Gournas C."/>
            <person name="Habgood R."/>
            <person name="Hainaut M."/>
            <person name="Harispe M.L."/>
            <person name="Henrissat B."/>
            <person name="Hilden K.S."/>
            <person name="Hope R."/>
            <person name="Hossain A."/>
            <person name="Karabika E."/>
            <person name="Karaffa L."/>
            <person name="Karanyi Z."/>
            <person name="Krasevec N."/>
            <person name="Kuo A."/>
            <person name="Kusch H."/>
            <person name="LaButti K."/>
            <person name="Lagendijk E.L."/>
            <person name="Lapidus A."/>
            <person name="Levasseur A."/>
            <person name="Lindquist E."/>
            <person name="Lipzen A."/>
            <person name="Logrieco A.F."/>
            <person name="MacCabe A."/>
            <person name="Maekelae M.R."/>
            <person name="Malavazi I."/>
            <person name="Melin P."/>
            <person name="Meyer V."/>
            <person name="Mielnichuk N."/>
            <person name="Miskei M."/>
            <person name="Molnar A.P."/>
            <person name="Mule G."/>
            <person name="Ngan C.Y."/>
            <person name="Orejas M."/>
            <person name="Orosz E."/>
            <person name="Ouedraogo J.P."/>
            <person name="Overkamp K.M."/>
            <person name="Park H.-S."/>
            <person name="Perrone G."/>
            <person name="Piumi F."/>
            <person name="Punt P.J."/>
            <person name="Ram A.F."/>
            <person name="Ramon A."/>
            <person name="Rauscher S."/>
            <person name="Record E."/>
            <person name="Riano-Pachon D.M."/>
            <person name="Robert V."/>
            <person name="Roehrig J."/>
            <person name="Ruller R."/>
            <person name="Salamov A."/>
            <person name="Salih N.S."/>
            <person name="Samson R.A."/>
            <person name="Sandor E."/>
            <person name="Sanguinetti M."/>
            <person name="Schuetze T."/>
            <person name="Sepcic K."/>
            <person name="Shelest E."/>
            <person name="Sherlock G."/>
            <person name="Sophianopoulou V."/>
            <person name="Squina F.M."/>
            <person name="Sun H."/>
            <person name="Susca A."/>
            <person name="Todd R.B."/>
            <person name="Tsang A."/>
            <person name="Unkles S.E."/>
            <person name="van de Wiele N."/>
            <person name="van Rossen-Uffink D."/>
            <person name="Oliveira J.V."/>
            <person name="Vesth T.C."/>
            <person name="Visser J."/>
            <person name="Yu J.-H."/>
            <person name="Zhou M."/>
            <person name="Andersen M.R."/>
            <person name="Archer D.B."/>
            <person name="Baker S.E."/>
            <person name="Benoit I."/>
            <person name="Brakhage A.A."/>
            <person name="Braus G.H."/>
            <person name="Fischer R."/>
            <person name="Frisvad J.C."/>
            <person name="Goldman G.H."/>
            <person name="Houbraken J."/>
            <person name="Oakley B."/>
            <person name="Pocsi I."/>
            <person name="Scazzocchio C."/>
            <person name="Seiboth B."/>
            <person name="vanKuyk P.A."/>
            <person name="Wortman J."/>
            <person name="Dyer P.S."/>
            <person name="Grigoriev I.V."/>
        </authorList>
    </citation>
    <scope>NUCLEOTIDE SEQUENCE [LARGE SCALE GENOMIC DNA]</scope>
    <source>
        <strain evidence="2">CBS 134.48</strain>
    </source>
</reference>
<dbReference type="EMBL" id="KV878176">
    <property type="protein sequence ID" value="OJI90825.1"/>
    <property type="molecule type" value="Genomic_DNA"/>
</dbReference>
<protein>
    <submittedName>
        <fullName evidence="1">Uncharacterized protein</fullName>
    </submittedName>
</protein>
<dbReference type="Proteomes" id="UP000184304">
    <property type="component" value="Unassembled WGS sequence"/>
</dbReference>
<sequence length="61" mass="6537">MDDASLGGLLRGQAGCGSKRGLLSVKHCRCYSIFHITSLSVGRTRQLLFFFGVACLTAMKG</sequence>
<gene>
    <name evidence="1" type="ORF">ASPTUDRAFT_37615</name>
</gene>
<name>A0A1L9NNH4_ASPTC</name>
<accession>A0A1L9NNH4</accession>
<evidence type="ECO:0000313" key="1">
    <source>
        <dbReference type="EMBL" id="OJI90825.1"/>
    </source>
</evidence>
<dbReference type="AlphaFoldDB" id="A0A1L9NNH4"/>
<keyword evidence="2" id="KW-1185">Reference proteome</keyword>
<organism evidence="1 2">
    <name type="scientific">Aspergillus tubingensis (strain CBS 134.48)</name>
    <dbReference type="NCBI Taxonomy" id="767770"/>
    <lineage>
        <taxon>Eukaryota</taxon>
        <taxon>Fungi</taxon>
        <taxon>Dikarya</taxon>
        <taxon>Ascomycota</taxon>
        <taxon>Pezizomycotina</taxon>
        <taxon>Eurotiomycetes</taxon>
        <taxon>Eurotiomycetidae</taxon>
        <taxon>Eurotiales</taxon>
        <taxon>Aspergillaceae</taxon>
        <taxon>Aspergillus</taxon>
        <taxon>Aspergillus subgen. Circumdati</taxon>
    </lineage>
</organism>
<proteinExistence type="predicted"/>
<dbReference type="VEuPathDB" id="FungiDB:ASPTUDRAFT_37615"/>